<dbReference type="PANTHER" id="PTHR30188">
    <property type="entry name" value="ABC TRANSPORTER PERMEASE PROTEIN-RELATED"/>
    <property type="match status" value="1"/>
</dbReference>
<evidence type="ECO:0000313" key="2">
    <source>
        <dbReference type="Proteomes" id="UP000042997"/>
    </source>
</evidence>
<sequence>MGVTFELPEARGPVHDLAIQVGALVGFSVETLATTVRVVAGRRLSLRETITQALFVAKVCSGPALLLMLPVGVLIAVSVGSLAGRLGAGGYSGAIVAFVVVGQAAALVCALMLAGVGGSAICADLGSRTIREEIEAMEVMGLNVVERLVVPRLLASILVSVMLCALVTLVGVGGCYLYEIYVDDASGGGFLRTLTEYGRLSDFVMAMVKSAFFGITSALIAAFKGLHAKGGPSGVADAVNEAVVLAFVMVFVVNTVLSQMYTVMVPAVGTY</sequence>
<evidence type="ECO:0000313" key="1">
    <source>
        <dbReference type="EMBL" id="CDZ90419.1"/>
    </source>
</evidence>
<name>A0A098BNV1_9NOCA</name>
<proteinExistence type="predicted"/>
<reference evidence="1 2" key="1">
    <citation type="journal article" date="2014" name="Genome Announc.">
        <title>Draft Genome Sequence of Propane- and Butane-Oxidizing Actinobacterium Rhodococcus ruber IEGM 231.</title>
        <authorList>
            <person name="Ivshina I.B."/>
            <person name="Kuyukina M.S."/>
            <person name="Krivoruchko A.V."/>
            <person name="Barbe V."/>
            <person name="Fischer C."/>
        </authorList>
    </citation>
    <scope>NUCLEOTIDE SEQUENCE [LARGE SCALE GENOMIC DNA]</scope>
</reference>
<dbReference type="Pfam" id="PF02405">
    <property type="entry name" value="MlaE"/>
    <property type="match status" value="1"/>
</dbReference>
<dbReference type="eggNOG" id="COG0767">
    <property type="taxonomic scope" value="Bacteria"/>
</dbReference>
<dbReference type="GO" id="GO:0043190">
    <property type="term" value="C:ATP-binding cassette (ABC) transporter complex"/>
    <property type="evidence" value="ECO:0007669"/>
    <property type="project" value="InterPro"/>
</dbReference>
<dbReference type="InterPro" id="IPR030802">
    <property type="entry name" value="Permease_MalE"/>
</dbReference>
<dbReference type="Proteomes" id="UP000042997">
    <property type="component" value="Unassembled WGS sequence"/>
</dbReference>
<organism evidence="1 2">
    <name type="scientific">Rhodococcus ruber</name>
    <dbReference type="NCBI Taxonomy" id="1830"/>
    <lineage>
        <taxon>Bacteria</taxon>
        <taxon>Bacillati</taxon>
        <taxon>Actinomycetota</taxon>
        <taxon>Actinomycetes</taxon>
        <taxon>Mycobacteriales</taxon>
        <taxon>Nocardiaceae</taxon>
        <taxon>Rhodococcus</taxon>
    </lineage>
</organism>
<gene>
    <name evidence="1" type="ORF">RHRU231_710097</name>
</gene>
<protein>
    <submittedName>
        <fullName evidence="1">ABC transporter</fullName>
    </submittedName>
</protein>
<accession>A0A098BNV1</accession>
<dbReference type="EMBL" id="CCSD01000085">
    <property type="protein sequence ID" value="CDZ90419.1"/>
    <property type="molecule type" value="Genomic_DNA"/>
</dbReference>
<dbReference type="GO" id="GO:0005548">
    <property type="term" value="F:phospholipid transporter activity"/>
    <property type="evidence" value="ECO:0007669"/>
    <property type="project" value="TreeGrafter"/>
</dbReference>
<dbReference type="PANTHER" id="PTHR30188:SF4">
    <property type="entry name" value="PROTEIN TRIGALACTOSYLDIACYLGLYCEROL 1, CHLOROPLASTIC"/>
    <property type="match status" value="1"/>
</dbReference>
<dbReference type="AlphaFoldDB" id="A0A098BNV1"/>